<evidence type="ECO:0000313" key="3">
    <source>
        <dbReference type="Proteomes" id="UP000224080"/>
    </source>
</evidence>
<organism evidence="2 3">
    <name type="scientific">Blastomyces parvus</name>
    <dbReference type="NCBI Taxonomy" id="2060905"/>
    <lineage>
        <taxon>Eukaryota</taxon>
        <taxon>Fungi</taxon>
        <taxon>Dikarya</taxon>
        <taxon>Ascomycota</taxon>
        <taxon>Pezizomycotina</taxon>
        <taxon>Eurotiomycetes</taxon>
        <taxon>Eurotiomycetidae</taxon>
        <taxon>Onygenales</taxon>
        <taxon>Ajellomycetaceae</taxon>
        <taxon>Blastomyces</taxon>
    </lineage>
</organism>
<feature type="compositionally biased region" description="Basic and acidic residues" evidence="1">
    <location>
        <begin position="309"/>
        <end position="319"/>
    </location>
</feature>
<dbReference type="Proteomes" id="UP000224080">
    <property type="component" value="Unassembled WGS sequence"/>
</dbReference>
<sequence length="535" mass="59850">MSSEIGTAHLFNPSSPILTSINAVSILQMVKLGFKLSLSFNTVACRVAASGIDIHSIAKGLSLYGAALKHVGQSLQAKDSPHSPLALCVAKEISDRGYTIFNSLEKMLGRAERNDGDLIQERFKRCFRKHHVIYLLAHLEALKLSLMVMFQVLQLGKLIRRTPDTKQSGAFLEEHDEAQNMVIVLYWSMSRLDRLRCSAIYEAEEYSQNARNPRLSNSQLSGTSSPLSSTTPTILPALSFKDLDRYLSPISHDATGTIYVSPQAVDYLMAQWTQVGGSRGLSADEASPQRRVTFASDMETNNFRNGSEGCDRPKDHHEGATSNRRRPFEEAMKPATGSRKGNSSLQARVETDTEEPSDGDTQARCRKVRFSPSSNTSATDERSHRRGDGGHFDYTDRDTPKTSPSQRRVPTPEFNIYNQQNADGHPRPSRSSPPTLPQAIPERQPQKYWHTSNLSPPRDHPYSSASGFYHPQYPSSIYLSSSPSHYTQRPSYPPPINTSNQLPQSPFHYTDHPHHHYQHHAYHSPSHRSSHEYAG</sequence>
<comment type="caution">
    <text evidence="2">The sequence shown here is derived from an EMBL/GenBank/DDBJ whole genome shotgun (WGS) entry which is preliminary data.</text>
</comment>
<evidence type="ECO:0000256" key="1">
    <source>
        <dbReference type="SAM" id="MobiDB-lite"/>
    </source>
</evidence>
<accession>A0A2B7XK43</accession>
<reference evidence="2 3" key="1">
    <citation type="submission" date="2017-10" db="EMBL/GenBank/DDBJ databases">
        <title>Comparative genomics in systemic dimorphic fungi from Ajellomycetaceae.</title>
        <authorList>
            <person name="Munoz J.F."/>
            <person name="Mcewen J.G."/>
            <person name="Clay O.K."/>
            <person name="Cuomo C.A."/>
        </authorList>
    </citation>
    <scope>NUCLEOTIDE SEQUENCE [LARGE SCALE GENOMIC DNA]</scope>
    <source>
        <strain evidence="2 3">UAMH130</strain>
    </source>
</reference>
<feature type="region of interest" description="Disordered" evidence="1">
    <location>
        <begin position="295"/>
        <end position="467"/>
    </location>
</feature>
<feature type="compositionally biased region" description="Basic and acidic residues" evidence="1">
    <location>
        <begin position="379"/>
        <end position="400"/>
    </location>
</feature>
<evidence type="ECO:0008006" key="4">
    <source>
        <dbReference type="Google" id="ProtNLM"/>
    </source>
</evidence>
<dbReference type="EMBL" id="PDNC01000005">
    <property type="protein sequence ID" value="PGH09295.1"/>
    <property type="molecule type" value="Genomic_DNA"/>
</dbReference>
<dbReference type="STRING" id="2060905.A0A2B7XK43"/>
<dbReference type="AlphaFoldDB" id="A0A2B7XK43"/>
<dbReference type="OrthoDB" id="5431013at2759"/>
<evidence type="ECO:0000313" key="2">
    <source>
        <dbReference type="EMBL" id="PGH09295.1"/>
    </source>
</evidence>
<feature type="compositionally biased region" description="Basic residues" evidence="1">
    <location>
        <begin position="513"/>
        <end position="528"/>
    </location>
</feature>
<feature type="region of interest" description="Disordered" evidence="1">
    <location>
        <begin position="480"/>
        <end position="535"/>
    </location>
</feature>
<name>A0A2B7XK43_9EURO</name>
<keyword evidence="3" id="KW-1185">Reference proteome</keyword>
<proteinExistence type="predicted"/>
<protein>
    <recommendedName>
        <fullName evidence="4">Fungal N-terminal domain-containing protein</fullName>
    </recommendedName>
</protein>
<gene>
    <name evidence="2" type="ORF">GX51_00737</name>
</gene>